<proteinExistence type="predicted"/>
<accession>A0ACC2FGP4</accession>
<name>A0ACC2FGP4_DALPE</name>
<organism evidence="1 2">
    <name type="scientific">Dallia pectoralis</name>
    <name type="common">Alaska blackfish</name>
    <dbReference type="NCBI Taxonomy" id="75939"/>
    <lineage>
        <taxon>Eukaryota</taxon>
        <taxon>Metazoa</taxon>
        <taxon>Chordata</taxon>
        <taxon>Craniata</taxon>
        <taxon>Vertebrata</taxon>
        <taxon>Euteleostomi</taxon>
        <taxon>Actinopterygii</taxon>
        <taxon>Neopterygii</taxon>
        <taxon>Teleostei</taxon>
        <taxon>Protacanthopterygii</taxon>
        <taxon>Esociformes</taxon>
        <taxon>Umbridae</taxon>
        <taxon>Dallia</taxon>
    </lineage>
</organism>
<dbReference type="Proteomes" id="UP001157502">
    <property type="component" value="Chromosome 28"/>
</dbReference>
<dbReference type="EMBL" id="CM055755">
    <property type="protein sequence ID" value="KAJ7990538.1"/>
    <property type="molecule type" value="Genomic_DNA"/>
</dbReference>
<reference evidence="1" key="1">
    <citation type="submission" date="2021-05" db="EMBL/GenBank/DDBJ databases">
        <authorList>
            <person name="Pan Q."/>
            <person name="Jouanno E."/>
            <person name="Zahm M."/>
            <person name="Klopp C."/>
            <person name="Cabau C."/>
            <person name="Louis A."/>
            <person name="Berthelot C."/>
            <person name="Parey E."/>
            <person name="Roest Crollius H."/>
            <person name="Montfort J."/>
            <person name="Robinson-Rechavi M."/>
            <person name="Bouchez O."/>
            <person name="Lampietro C."/>
            <person name="Lopez Roques C."/>
            <person name="Donnadieu C."/>
            <person name="Postlethwait J."/>
            <person name="Bobe J."/>
            <person name="Dillon D."/>
            <person name="Chandos A."/>
            <person name="von Hippel F."/>
            <person name="Guiguen Y."/>
        </authorList>
    </citation>
    <scope>NUCLEOTIDE SEQUENCE</scope>
    <source>
        <strain evidence="1">YG-Jan2019</strain>
    </source>
</reference>
<keyword evidence="2" id="KW-1185">Reference proteome</keyword>
<gene>
    <name evidence="1" type="ORF">DPEC_G00301380</name>
</gene>
<comment type="caution">
    <text evidence="1">The sequence shown here is derived from an EMBL/GenBank/DDBJ whole genome shotgun (WGS) entry which is preliminary data.</text>
</comment>
<sequence length="101" mass="10929">MSCDSRHIILMAPINQCGLNALHISLSSSHNCTSWIFSVASLSVMSLLELLIPSPRHPLLPPPSTSLSFCPSAFAHQTRRNGRAFATVKLSNCRTNAKPAT</sequence>
<evidence type="ECO:0000313" key="2">
    <source>
        <dbReference type="Proteomes" id="UP001157502"/>
    </source>
</evidence>
<evidence type="ECO:0000313" key="1">
    <source>
        <dbReference type="EMBL" id="KAJ7990538.1"/>
    </source>
</evidence>
<protein>
    <submittedName>
        <fullName evidence="1">Uncharacterized protein</fullName>
    </submittedName>
</protein>